<feature type="region of interest" description="Disordered" evidence="1">
    <location>
        <begin position="39"/>
        <end position="78"/>
    </location>
</feature>
<dbReference type="RefSeq" id="WP_145269047.1">
    <property type="nucleotide sequence ID" value="NZ_CP036426.1"/>
</dbReference>
<dbReference type="InterPro" id="IPR008651">
    <property type="entry name" value="Uncharacterised_HicB"/>
</dbReference>
<evidence type="ECO:0000313" key="3">
    <source>
        <dbReference type="Proteomes" id="UP000317835"/>
    </source>
</evidence>
<protein>
    <submittedName>
        <fullName evidence="2">HicB family protein</fullName>
    </submittedName>
</protein>
<dbReference type="SUPFAM" id="SSF47598">
    <property type="entry name" value="Ribbon-helix-helix"/>
    <property type="match status" value="1"/>
</dbReference>
<evidence type="ECO:0000313" key="2">
    <source>
        <dbReference type="EMBL" id="QDV34270.1"/>
    </source>
</evidence>
<organism evidence="2 3">
    <name type="scientific">Tautonia plasticadhaerens</name>
    <dbReference type="NCBI Taxonomy" id="2527974"/>
    <lineage>
        <taxon>Bacteria</taxon>
        <taxon>Pseudomonadati</taxon>
        <taxon>Planctomycetota</taxon>
        <taxon>Planctomycetia</taxon>
        <taxon>Isosphaerales</taxon>
        <taxon>Isosphaeraceae</taxon>
        <taxon>Tautonia</taxon>
    </lineage>
</organism>
<dbReference type="Proteomes" id="UP000317835">
    <property type="component" value="Chromosome"/>
</dbReference>
<sequence length="78" mass="8495">MRETVAHFMLRMPAALHDRLAERARRERVSLNALIVRMIDEGPGPEDGDAAGSPVPRGGGPPHRDRRAASDAPDSEMP</sequence>
<name>A0A518H0A7_9BACT</name>
<dbReference type="GO" id="GO:0006355">
    <property type="term" value="P:regulation of DNA-templated transcription"/>
    <property type="evidence" value="ECO:0007669"/>
    <property type="project" value="InterPro"/>
</dbReference>
<dbReference type="AlphaFoldDB" id="A0A518H0A7"/>
<reference evidence="2 3" key="1">
    <citation type="submission" date="2019-02" db="EMBL/GenBank/DDBJ databases">
        <title>Deep-cultivation of Planctomycetes and their phenomic and genomic characterization uncovers novel biology.</title>
        <authorList>
            <person name="Wiegand S."/>
            <person name="Jogler M."/>
            <person name="Boedeker C."/>
            <person name="Pinto D."/>
            <person name="Vollmers J."/>
            <person name="Rivas-Marin E."/>
            <person name="Kohn T."/>
            <person name="Peeters S.H."/>
            <person name="Heuer A."/>
            <person name="Rast P."/>
            <person name="Oberbeckmann S."/>
            <person name="Bunk B."/>
            <person name="Jeske O."/>
            <person name="Meyerdierks A."/>
            <person name="Storesund J.E."/>
            <person name="Kallscheuer N."/>
            <person name="Luecker S."/>
            <person name="Lage O.M."/>
            <person name="Pohl T."/>
            <person name="Merkel B.J."/>
            <person name="Hornburger P."/>
            <person name="Mueller R.-W."/>
            <person name="Bruemmer F."/>
            <person name="Labrenz M."/>
            <person name="Spormann A.M."/>
            <person name="Op den Camp H."/>
            <person name="Overmann J."/>
            <person name="Amann R."/>
            <person name="Jetten M.S.M."/>
            <person name="Mascher T."/>
            <person name="Medema M.H."/>
            <person name="Devos D.P."/>
            <person name="Kaster A.-K."/>
            <person name="Ovreas L."/>
            <person name="Rohde M."/>
            <person name="Galperin M.Y."/>
            <person name="Jogler C."/>
        </authorList>
    </citation>
    <scope>NUCLEOTIDE SEQUENCE [LARGE SCALE GENOMIC DNA]</scope>
    <source>
        <strain evidence="2 3">ElP</strain>
    </source>
</reference>
<dbReference type="KEGG" id="tpla:ElP_21550"/>
<dbReference type="OrthoDB" id="3483807at2"/>
<proteinExistence type="predicted"/>
<dbReference type="InterPro" id="IPR010985">
    <property type="entry name" value="Ribbon_hlx_hlx"/>
</dbReference>
<dbReference type="InterPro" id="IPR013321">
    <property type="entry name" value="Arc_rbn_hlx_hlx"/>
</dbReference>
<dbReference type="EMBL" id="CP036426">
    <property type="protein sequence ID" value="QDV34270.1"/>
    <property type="molecule type" value="Genomic_DNA"/>
</dbReference>
<evidence type="ECO:0000256" key="1">
    <source>
        <dbReference type="SAM" id="MobiDB-lite"/>
    </source>
</evidence>
<accession>A0A518H0A7</accession>
<gene>
    <name evidence="2" type="ORF">ElP_21550</name>
</gene>
<dbReference type="Gene3D" id="1.10.1220.10">
    <property type="entry name" value="Met repressor-like"/>
    <property type="match status" value="1"/>
</dbReference>
<dbReference type="Pfam" id="PF05534">
    <property type="entry name" value="HicB"/>
    <property type="match status" value="1"/>
</dbReference>
<keyword evidence="3" id="KW-1185">Reference proteome</keyword>